<protein>
    <submittedName>
        <fullName evidence="1">Uncharacterized protein</fullName>
    </submittedName>
</protein>
<evidence type="ECO:0000313" key="1">
    <source>
        <dbReference type="EMBL" id="CAE0804405.1"/>
    </source>
</evidence>
<proteinExistence type="predicted"/>
<organism evidence="1">
    <name type="scientific">Eutreptiella gymnastica</name>
    <dbReference type="NCBI Taxonomy" id="73025"/>
    <lineage>
        <taxon>Eukaryota</taxon>
        <taxon>Discoba</taxon>
        <taxon>Euglenozoa</taxon>
        <taxon>Euglenida</taxon>
        <taxon>Spirocuta</taxon>
        <taxon>Euglenophyceae</taxon>
        <taxon>Eutreptiales</taxon>
        <taxon>Eutreptiaceae</taxon>
        <taxon>Eutreptiella</taxon>
    </lineage>
</organism>
<dbReference type="AlphaFoldDB" id="A0A7S4CRN7"/>
<gene>
    <name evidence="1" type="ORF">EGYM00163_LOCUS15529</name>
</gene>
<dbReference type="EMBL" id="HBJA01044873">
    <property type="protein sequence ID" value="CAE0804405.1"/>
    <property type="molecule type" value="Transcribed_RNA"/>
</dbReference>
<accession>A0A7S4CRN7</accession>
<reference evidence="1" key="1">
    <citation type="submission" date="2021-01" db="EMBL/GenBank/DDBJ databases">
        <authorList>
            <person name="Corre E."/>
            <person name="Pelletier E."/>
            <person name="Niang G."/>
            <person name="Scheremetjew M."/>
            <person name="Finn R."/>
            <person name="Kale V."/>
            <person name="Holt S."/>
            <person name="Cochrane G."/>
            <person name="Meng A."/>
            <person name="Brown T."/>
            <person name="Cohen L."/>
        </authorList>
    </citation>
    <scope>NUCLEOTIDE SEQUENCE</scope>
    <source>
        <strain evidence="1">CCMP1594</strain>
    </source>
</reference>
<sequence length="465" mass="53709">MLPSDLWTQIIMPYADVAKSVLWTVFTVNQCMLSWTFNVWTAPPRIEEYDWLSWSLHRMQLRLNNLGPESSSYSLPHPLPLVAPKLGPLLRRYTNIERKHRVIFSYYRHPLRQRGQLVARCLQLLLTAATTCLPTAELMHCKDLLTLVRQWNETVRQLWIHHELPDRVTFWELDIVAMFPNLSRDRVWAAVQVMFQLVRARRRMRGSFRFAINKIDRKLDRIGSGSRELFTNFTQQDVLHFVEYDIFHNDVFVYMNVVLCQVRGIAIGGTCSSQYACTDCMICEHRFLNTVPPYALQGPAALHPCILPVRPGRFTDNCLGMKFASSAFEHLQKWPEGVYNLELQCEGVADTWITVQGELDVTQASNHAPPVIRIRLADKSSKFTAPHQKLIRFPDNFALKASRTLQSLVPAMAKNCGYYRDTVADASANIGLVIEDLQTKTYPRRWWVPSLRGNLDKWGLPVHML</sequence>
<name>A0A7S4CRN7_9EUGL</name>